<dbReference type="GO" id="GO:0003755">
    <property type="term" value="F:peptidyl-prolyl cis-trans isomerase activity"/>
    <property type="evidence" value="ECO:0007669"/>
    <property type="project" value="UniProtKB-KW"/>
</dbReference>
<dbReference type="Pfam" id="PF00059">
    <property type="entry name" value="Lectin_C"/>
    <property type="match status" value="1"/>
</dbReference>
<keyword evidence="9 14" id="KW-0413">Isomerase</keyword>
<name>A0AAE1HRW8_9NEOP</name>
<proteinExistence type="inferred from homology"/>
<dbReference type="GO" id="GO:0005819">
    <property type="term" value="C:spindle"/>
    <property type="evidence" value="ECO:0007669"/>
    <property type="project" value="UniProtKB-SubCell"/>
</dbReference>
<dbReference type="InterPro" id="IPR016187">
    <property type="entry name" value="CTDL_fold"/>
</dbReference>
<dbReference type="Proteomes" id="UP001219518">
    <property type="component" value="Unassembled WGS sequence"/>
</dbReference>
<dbReference type="PANTHER" id="PTHR21407">
    <property type="entry name" value="RE43931P-RELATED"/>
    <property type="match status" value="1"/>
</dbReference>
<evidence type="ECO:0000256" key="2">
    <source>
        <dbReference type="ARBA" id="ARBA00004604"/>
    </source>
</evidence>
<organism evidence="18 19">
    <name type="scientific">Frankliniella fusca</name>
    <dbReference type="NCBI Taxonomy" id="407009"/>
    <lineage>
        <taxon>Eukaryota</taxon>
        <taxon>Metazoa</taxon>
        <taxon>Ecdysozoa</taxon>
        <taxon>Arthropoda</taxon>
        <taxon>Hexapoda</taxon>
        <taxon>Insecta</taxon>
        <taxon>Pterygota</taxon>
        <taxon>Neoptera</taxon>
        <taxon>Paraneoptera</taxon>
        <taxon>Thysanoptera</taxon>
        <taxon>Terebrantia</taxon>
        <taxon>Thripoidea</taxon>
        <taxon>Thripidae</taxon>
        <taxon>Frankliniella</taxon>
    </lineage>
</organism>
<evidence type="ECO:0000256" key="1">
    <source>
        <dbReference type="ARBA" id="ARBA00004186"/>
    </source>
</evidence>
<comment type="subcellular location">
    <subcellularLocation>
        <location evidence="1">Cytoplasm</location>
        <location evidence="1">Cytoskeleton</location>
        <location evidence="1">Spindle</location>
    </subcellularLocation>
    <subcellularLocation>
        <location evidence="2">Nucleus</location>
        <location evidence="2">Nucleolus</location>
    </subcellularLocation>
</comment>
<keyword evidence="6" id="KW-0238">DNA-binding</keyword>
<accession>A0AAE1HRW8</accession>
<keyword evidence="7" id="KW-1015">Disulfide bond</keyword>
<feature type="region of interest" description="Disordered" evidence="15">
    <location>
        <begin position="447"/>
        <end position="469"/>
    </location>
</feature>
<dbReference type="InterPro" id="IPR018378">
    <property type="entry name" value="C-type_lectin_CS"/>
</dbReference>
<evidence type="ECO:0000313" key="18">
    <source>
        <dbReference type="EMBL" id="KAK3926264.1"/>
    </source>
</evidence>
<evidence type="ECO:0000256" key="6">
    <source>
        <dbReference type="ARBA" id="ARBA00023125"/>
    </source>
</evidence>
<comment type="similarity">
    <text evidence="3">Belongs to the PpiC/parvulin rotamase family. PIN4 subfamily.</text>
</comment>
<evidence type="ECO:0000256" key="3">
    <source>
        <dbReference type="ARBA" id="ARBA00010242"/>
    </source>
</evidence>
<dbReference type="SUPFAM" id="SSF54534">
    <property type="entry name" value="FKBP-like"/>
    <property type="match status" value="1"/>
</dbReference>
<evidence type="ECO:0000256" key="4">
    <source>
        <dbReference type="ARBA" id="ARBA00019953"/>
    </source>
</evidence>
<keyword evidence="19" id="KW-1185">Reference proteome</keyword>
<dbReference type="AlphaFoldDB" id="A0AAE1HRW8"/>
<evidence type="ECO:0000256" key="9">
    <source>
        <dbReference type="ARBA" id="ARBA00023235"/>
    </source>
</evidence>
<comment type="caution">
    <text evidence="18">The sequence shown here is derived from an EMBL/GenBank/DDBJ whole genome shotgun (WGS) entry which is preliminary data.</text>
</comment>
<dbReference type="InterPro" id="IPR046357">
    <property type="entry name" value="PPIase_dom_sf"/>
</dbReference>
<keyword evidence="5" id="KW-0963">Cytoplasm</keyword>
<evidence type="ECO:0000313" key="19">
    <source>
        <dbReference type="Proteomes" id="UP001219518"/>
    </source>
</evidence>
<evidence type="ECO:0000256" key="12">
    <source>
        <dbReference type="ARBA" id="ARBA00031249"/>
    </source>
</evidence>
<evidence type="ECO:0000256" key="13">
    <source>
        <dbReference type="ARBA" id="ARBA00033465"/>
    </source>
</evidence>
<dbReference type="FunFam" id="3.10.50.40:FF:000015">
    <property type="entry name" value="Peptidyl-prolyl cis-trans isomerase"/>
    <property type="match status" value="1"/>
</dbReference>
<dbReference type="Gene3D" id="3.10.100.10">
    <property type="entry name" value="Mannose-Binding Protein A, subunit A"/>
    <property type="match status" value="1"/>
</dbReference>
<sequence>MPPKKGGDKGKGAAKSAKDDGDKSGSAGKEKKGGNAVKVRHILCEKQSKILEAMEKLKGGMKFPEVAAQYSEDKARQGGDLGWQIRGAMVGPFQDAAFALPISNVNNPVYTDPPIKTKFGYHIIMVEGVCLLSAGQATMLSPLVLVGCVLAALAAPQVSIYSSKSPSPARCAHRKIHETYNGHGYLFTWEEPKTVGLQLGWTEAREFCRARCMDLVSLESQEENDFIKERIVKGNQNYAWTSGRKCNFKGCERPDLQPVSVYGWFWTGSLTRMPATTDRLDSDWSDNGGFGRPQPDDREHFQGGPEEECLAILNNLYDDGIHWHDIACKHRMPFICEDSDELLQILQRNAENSSSIDMLAPEKLAVFDDKSQRLIPPVPLDMRENEESGLRSAQGSLVPATSDAVANAVPVGKEASVSRSSFAPVVPATQHTVMMVSEMPAIPIISEDGRSEDLADGENFGLLDRNKPK</sequence>
<dbReference type="Pfam" id="PF13616">
    <property type="entry name" value="Rotamase_3"/>
    <property type="match status" value="1"/>
</dbReference>
<dbReference type="PANTHER" id="PTHR21407:SF3">
    <property type="entry name" value="LD12305P"/>
    <property type="match status" value="1"/>
</dbReference>
<gene>
    <name evidence="18" type="ORF">KUF71_014513</name>
</gene>
<evidence type="ECO:0000256" key="5">
    <source>
        <dbReference type="ARBA" id="ARBA00022490"/>
    </source>
</evidence>
<feature type="compositionally biased region" description="Basic and acidic residues" evidence="15">
    <location>
        <begin position="1"/>
        <end position="33"/>
    </location>
</feature>
<dbReference type="PROSITE" id="PS50198">
    <property type="entry name" value="PPIC_PPIASE_2"/>
    <property type="match status" value="1"/>
</dbReference>
<keyword evidence="14" id="KW-0697">Rotamase</keyword>
<evidence type="ECO:0000259" key="17">
    <source>
        <dbReference type="PROSITE" id="PS50198"/>
    </source>
</evidence>
<feature type="region of interest" description="Disordered" evidence="15">
    <location>
        <begin position="281"/>
        <end position="303"/>
    </location>
</feature>
<dbReference type="PROSITE" id="PS50041">
    <property type="entry name" value="C_TYPE_LECTIN_2"/>
    <property type="match status" value="1"/>
</dbReference>
<dbReference type="GO" id="GO:0005730">
    <property type="term" value="C:nucleolus"/>
    <property type="evidence" value="ECO:0007669"/>
    <property type="project" value="UniProtKB-SubCell"/>
</dbReference>
<feature type="domain" description="PpiC" evidence="17">
    <location>
        <begin position="34"/>
        <end position="128"/>
    </location>
</feature>
<dbReference type="PROSITE" id="PS00615">
    <property type="entry name" value="C_TYPE_LECTIN_1"/>
    <property type="match status" value="1"/>
</dbReference>
<evidence type="ECO:0000256" key="11">
    <source>
        <dbReference type="ARBA" id="ARBA00030737"/>
    </source>
</evidence>
<evidence type="ECO:0000256" key="15">
    <source>
        <dbReference type="SAM" id="MobiDB-lite"/>
    </source>
</evidence>
<evidence type="ECO:0000259" key="16">
    <source>
        <dbReference type="PROSITE" id="PS50041"/>
    </source>
</evidence>
<dbReference type="InterPro" id="IPR000297">
    <property type="entry name" value="PPIase_PpiC"/>
</dbReference>
<feature type="domain" description="C-type lectin" evidence="16">
    <location>
        <begin position="180"/>
        <end position="337"/>
    </location>
</feature>
<reference evidence="18" key="2">
    <citation type="journal article" date="2023" name="BMC Genomics">
        <title>Pest status, molecular evolution, and epigenetic factors derived from the genome assembly of Frankliniella fusca, a thysanopteran phytovirus vector.</title>
        <authorList>
            <person name="Catto M.A."/>
            <person name="Labadie P.E."/>
            <person name="Jacobson A.L."/>
            <person name="Kennedy G.G."/>
            <person name="Srinivasan R."/>
            <person name="Hunt B.G."/>
        </authorList>
    </citation>
    <scope>NUCLEOTIDE SEQUENCE</scope>
    <source>
        <strain evidence="18">PL_HMW_Pooled</strain>
    </source>
</reference>
<dbReference type="CDD" id="cd00037">
    <property type="entry name" value="CLECT"/>
    <property type="match status" value="1"/>
</dbReference>
<evidence type="ECO:0000256" key="7">
    <source>
        <dbReference type="ARBA" id="ARBA00023157"/>
    </source>
</evidence>
<dbReference type="GO" id="GO:0003677">
    <property type="term" value="F:DNA binding"/>
    <property type="evidence" value="ECO:0007669"/>
    <property type="project" value="UniProtKB-KW"/>
</dbReference>
<evidence type="ECO:0000256" key="10">
    <source>
        <dbReference type="ARBA" id="ARBA00023242"/>
    </source>
</evidence>
<dbReference type="InterPro" id="IPR001304">
    <property type="entry name" value="C-type_lectin-like"/>
</dbReference>
<dbReference type="SMART" id="SM00034">
    <property type="entry name" value="CLECT"/>
    <property type="match status" value="1"/>
</dbReference>
<protein>
    <recommendedName>
        <fullName evidence="4">Peptidyl-prolyl cis-trans isomerase NIMA-interacting 4</fullName>
    </recommendedName>
    <alternativeName>
        <fullName evidence="11">Parvulin-14</fullName>
    </alternativeName>
    <alternativeName>
        <fullName evidence="13">Peptidyl-prolyl cis-trans isomerase Pin4</fullName>
    </alternativeName>
    <alternativeName>
        <fullName evidence="12">Rotamase Pin4</fullName>
    </alternativeName>
</protein>
<evidence type="ECO:0000256" key="8">
    <source>
        <dbReference type="ARBA" id="ARBA00023212"/>
    </source>
</evidence>
<feature type="region of interest" description="Disordered" evidence="15">
    <location>
        <begin position="1"/>
        <end position="35"/>
    </location>
</feature>
<reference evidence="18" key="1">
    <citation type="submission" date="2021-07" db="EMBL/GenBank/DDBJ databases">
        <authorList>
            <person name="Catto M.A."/>
            <person name="Jacobson A."/>
            <person name="Kennedy G."/>
            <person name="Labadie P."/>
            <person name="Hunt B.G."/>
            <person name="Srinivasan R."/>
        </authorList>
    </citation>
    <scope>NUCLEOTIDE SEQUENCE</scope>
    <source>
        <strain evidence="18">PL_HMW_Pooled</strain>
        <tissue evidence="18">Head</tissue>
    </source>
</reference>
<keyword evidence="10" id="KW-0539">Nucleus</keyword>
<dbReference type="SUPFAM" id="SSF56436">
    <property type="entry name" value="C-type lectin-like"/>
    <property type="match status" value="1"/>
</dbReference>
<evidence type="ECO:0000256" key="14">
    <source>
        <dbReference type="PROSITE-ProRule" id="PRU00278"/>
    </source>
</evidence>
<dbReference type="Gene3D" id="3.10.50.40">
    <property type="match status" value="1"/>
</dbReference>
<dbReference type="InterPro" id="IPR016186">
    <property type="entry name" value="C-type_lectin-like/link_sf"/>
</dbReference>
<keyword evidence="8" id="KW-0206">Cytoskeleton</keyword>
<dbReference type="EMBL" id="JAHWGI010001243">
    <property type="protein sequence ID" value="KAK3926264.1"/>
    <property type="molecule type" value="Genomic_DNA"/>
</dbReference>